<reference evidence="1" key="1">
    <citation type="journal article" date="2021" name="Front. Microbiol.">
        <title>Comprehensive Comparative Genomics and Phenotyping of Methylobacterium Species.</title>
        <authorList>
            <person name="Alessa O."/>
            <person name="Ogura Y."/>
            <person name="Fujitani Y."/>
            <person name="Takami H."/>
            <person name="Hayashi T."/>
            <person name="Sahin N."/>
            <person name="Tani A."/>
        </authorList>
    </citation>
    <scope>NUCLEOTIDE SEQUENCE</scope>
    <source>
        <strain evidence="1">DSM 19015</strain>
    </source>
</reference>
<comment type="caution">
    <text evidence="1">The sequence shown here is derived from an EMBL/GenBank/DDBJ whole genome shotgun (WGS) entry which is preliminary data.</text>
</comment>
<evidence type="ECO:0000313" key="1">
    <source>
        <dbReference type="EMBL" id="GJD97816.1"/>
    </source>
</evidence>
<gene>
    <name evidence="1" type="ORF">OCOJLMKI_5055</name>
</gene>
<organism evidence="1 2">
    <name type="scientific">Methylobacterium iners</name>
    <dbReference type="NCBI Taxonomy" id="418707"/>
    <lineage>
        <taxon>Bacteria</taxon>
        <taxon>Pseudomonadati</taxon>
        <taxon>Pseudomonadota</taxon>
        <taxon>Alphaproteobacteria</taxon>
        <taxon>Hyphomicrobiales</taxon>
        <taxon>Methylobacteriaceae</taxon>
        <taxon>Methylobacterium</taxon>
    </lineage>
</organism>
<evidence type="ECO:0000313" key="2">
    <source>
        <dbReference type="Proteomes" id="UP001055125"/>
    </source>
</evidence>
<name>A0ABQ4S4G6_9HYPH</name>
<dbReference type="EMBL" id="BPQP01000114">
    <property type="protein sequence ID" value="GJD97816.1"/>
    <property type="molecule type" value="Genomic_DNA"/>
</dbReference>
<proteinExistence type="predicted"/>
<protein>
    <submittedName>
        <fullName evidence="1">Uncharacterized protein</fullName>
    </submittedName>
</protein>
<dbReference type="Proteomes" id="UP001055125">
    <property type="component" value="Unassembled WGS sequence"/>
</dbReference>
<dbReference type="RefSeq" id="WP_238246857.1">
    <property type="nucleotide sequence ID" value="NZ_BPQP01000114.1"/>
</dbReference>
<sequence>MRTVIAAIAIIVTATAASARQEWYPAPQIYERAFKAAHARFVGRSVKLDA</sequence>
<accession>A0ABQ4S4G6</accession>
<reference evidence="1" key="2">
    <citation type="submission" date="2021-08" db="EMBL/GenBank/DDBJ databases">
        <authorList>
            <person name="Tani A."/>
            <person name="Ola A."/>
            <person name="Ogura Y."/>
            <person name="Katsura K."/>
            <person name="Hayashi T."/>
        </authorList>
    </citation>
    <scope>NUCLEOTIDE SEQUENCE</scope>
    <source>
        <strain evidence="1">DSM 19015</strain>
    </source>
</reference>
<keyword evidence="2" id="KW-1185">Reference proteome</keyword>